<dbReference type="AlphaFoldDB" id="A0A9D1D0C0"/>
<dbReference type="InterPro" id="IPR038765">
    <property type="entry name" value="Papain-like_cys_pep_sf"/>
</dbReference>
<dbReference type="SMART" id="SM00460">
    <property type="entry name" value="TGc"/>
    <property type="match status" value="1"/>
</dbReference>
<comment type="caution">
    <text evidence="3">The sequence shown here is derived from an EMBL/GenBank/DDBJ whole genome shotgun (WGS) entry which is preliminary data.</text>
</comment>
<evidence type="ECO:0000313" key="4">
    <source>
        <dbReference type="Proteomes" id="UP000886886"/>
    </source>
</evidence>
<dbReference type="PANTHER" id="PTHR33490">
    <property type="entry name" value="BLR5614 PROTEIN-RELATED"/>
    <property type="match status" value="1"/>
</dbReference>
<dbReference type="Pfam" id="PF01841">
    <property type="entry name" value="Transglut_core"/>
    <property type="match status" value="1"/>
</dbReference>
<dbReference type="EMBL" id="DVFT01000074">
    <property type="protein sequence ID" value="HIQ95872.1"/>
    <property type="molecule type" value="Genomic_DNA"/>
</dbReference>
<evidence type="ECO:0000256" key="1">
    <source>
        <dbReference type="SAM" id="SignalP"/>
    </source>
</evidence>
<evidence type="ECO:0000259" key="2">
    <source>
        <dbReference type="SMART" id="SM00460"/>
    </source>
</evidence>
<reference evidence="3" key="2">
    <citation type="journal article" date="2021" name="PeerJ">
        <title>Extensive microbial diversity within the chicken gut microbiome revealed by metagenomics and culture.</title>
        <authorList>
            <person name="Gilroy R."/>
            <person name="Ravi A."/>
            <person name="Getino M."/>
            <person name="Pursley I."/>
            <person name="Horton D.L."/>
            <person name="Alikhan N.F."/>
            <person name="Baker D."/>
            <person name="Gharbi K."/>
            <person name="Hall N."/>
            <person name="Watson M."/>
            <person name="Adriaenssens E.M."/>
            <person name="Foster-Nyarko E."/>
            <person name="Jarju S."/>
            <person name="Secka A."/>
            <person name="Antonio M."/>
            <person name="Oren A."/>
            <person name="Chaudhuri R.R."/>
            <person name="La Ragione R."/>
            <person name="Hildebrand F."/>
            <person name="Pallen M.J."/>
        </authorList>
    </citation>
    <scope>NUCLEOTIDE SEQUENCE</scope>
    <source>
        <strain evidence="3">ChiSjej3B21-11622</strain>
    </source>
</reference>
<dbReference type="InterPro" id="IPR002931">
    <property type="entry name" value="Transglutaminase-like"/>
</dbReference>
<dbReference type="SUPFAM" id="SSF54001">
    <property type="entry name" value="Cysteine proteinases"/>
    <property type="match status" value="1"/>
</dbReference>
<sequence length="309" mass="33874">MLLHTKKRSFRILLPLLLCFFLSGCSTGGASGKTELYTPGKTSVLVPEASGEETLGGDPLLMDISNRNQGYCMALLNEEGKKAAIQIIGPDGVTYKYFLEEAGVYAVFPLTAGDGDYLILAYENVGGDQYASLFSQSITVELDNEFLPFLYPNQYVDFTEASEAVSLAAQLSADAETDLDALTGIYEYLISHLTYDNEKAENVQSNYLPDVDSTLKTGTGICFDYASLMAAMLRSLGIPTKLEIGYSASIRHAWVDVYIESVGWVEHAVEFNGDEWKLMDPTFASTGKDDPAMANYIGDGENYTVQYIR</sequence>
<feature type="domain" description="Transglutaminase-like" evidence="2">
    <location>
        <begin position="214"/>
        <end position="273"/>
    </location>
</feature>
<accession>A0A9D1D0C0</accession>
<name>A0A9D1D0C0_9FIRM</name>
<reference evidence="3" key="1">
    <citation type="submission" date="2020-10" db="EMBL/GenBank/DDBJ databases">
        <authorList>
            <person name="Gilroy R."/>
        </authorList>
    </citation>
    <scope>NUCLEOTIDE SEQUENCE</scope>
    <source>
        <strain evidence="3">ChiSjej3B21-11622</strain>
    </source>
</reference>
<dbReference type="PROSITE" id="PS51257">
    <property type="entry name" value="PROKAR_LIPOPROTEIN"/>
    <property type="match status" value="1"/>
</dbReference>
<dbReference type="PANTHER" id="PTHR33490:SF6">
    <property type="entry name" value="SLL1049 PROTEIN"/>
    <property type="match status" value="1"/>
</dbReference>
<gene>
    <name evidence="3" type="ORF">IAB26_04845</name>
</gene>
<proteinExistence type="predicted"/>
<dbReference type="Gene3D" id="3.10.620.30">
    <property type="match status" value="1"/>
</dbReference>
<protein>
    <submittedName>
        <fullName evidence="3">Transglutaminase domain-containing protein</fullName>
    </submittedName>
</protein>
<feature type="chain" id="PRO_5038934029" evidence="1">
    <location>
        <begin position="31"/>
        <end position="309"/>
    </location>
</feature>
<evidence type="ECO:0000313" key="3">
    <source>
        <dbReference type="EMBL" id="HIQ95872.1"/>
    </source>
</evidence>
<organism evidence="3 4">
    <name type="scientific">Candidatus Limivivens merdigallinarum</name>
    <dbReference type="NCBI Taxonomy" id="2840859"/>
    <lineage>
        <taxon>Bacteria</taxon>
        <taxon>Bacillati</taxon>
        <taxon>Bacillota</taxon>
        <taxon>Clostridia</taxon>
        <taxon>Lachnospirales</taxon>
        <taxon>Lachnospiraceae</taxon>
        <taxon>Lachnospiraceae incertae sedis</taxon>
        <taxon>Candidatus Limivivens</taxon>
    </lineage>
</organism>
<keyword evidence="1" id="KW-0732">Signal</keyword>
<feature type="signal peptide" evidence="1">
    <location>
        <begin position="1"/>
        <end position="30"/>
    </location>
</feature>
<dbReference type="Proteomes" id="UP000886886">
    <property type="component" value="Unassembled WGS sequence"/>
</dbReference>